<keyword evidence="3" id="KW-1185">Reference proteome</keyword>
<evidence type="ECO:0000313" key="2">
    <source>
        <dbReference type="EMBL" id="CAJ62036.1"/>
    </source>
</evidence>
<dbReference type="Proteomes" id="UP000000657">
    <property type="component" value="Chromosome"/>
</dbReference>
<evidence type="ECO:0000313" key="3">
    <source>
        <dbReference type="Proteomes" id="UP000000657"/>
    </source>
</evidence>
<protein>
    <submittedName>
        <fullName evidence="2">Uncharacterized protein</fullName>
    </submittedName>
</protein>
<gene>
    <name evidence="2" type="ordered locus">FRAAL3392</name>
</gene>
<organism evidence="2 3">
    <name type="scientific">Frankia alni (strain DSM 45986 / CECT 9034 / ACN14a)</name>
    <dbReference type="NCBI Taxonomy" id="326424"/>
    <lineage>
        <taxon>Bacteria</taxon>
        <taxon>Bacillati</taxon>
        <taxon>Actinomycetota</taxon>
        <taxon>Actinomycetes</taxon>
        <taxon>Frankiales</taxon>
        <taxon>Frankiaceae</taxon>
        <taxon>Frankia</taxon>
    </lineage>
</organism>
<name>Q0RKC2_FRAAA</name>
<dbReference type="HOGENOM" id="CLU_2600927_0_0_11"/>
<reference evidence="2 3" key="1">
    <citation type="journal article" date="2007" name="Genome Res.">
        <title>Genome characteristics of facultatively symbiotic Frankia sp. strains reflect host range and host plant biogeography.</title>
        <authorList>
            <person name="Normand P."/>
            <person name="Lapierre P."/>
            <person name="Tisa L.S."/>
            <person name="Gogarten J.P."/>
            <person name="Alloisio N."/>
            <person name="Bagnarol E."/>
            <person name="Bassi C.A."/>
            <person name="Berry A.M."/>
            <person name="Bickhart D.M."/>
            <person name="Choisne N."/>
            <person name="Couloux A."/>
            <person name="Cournoyer B."/>
            <person name="Cruveiller S."/>
            <person name="Daubin V."/>
            <person name="Demange N."/>
            <person name="Francino M.P."/>
            <person name="Goltsman E."/>
            <person name="Huang Y."/>
            <person name="Kopp O.R."/>
            <person name="Labarre L."/>
            <person name="Lapidus A."/>
            <person name="Lavire C."/>
            <person name="Marechal J."/>
            <person name="Martinez M."/>
            <person name="Mastronunzio J.E."/>
            <person name="Mullin B.C."/>
            <person name="Niemann J."/>
            <person name="Pujic P."/>
            <person name="Rawnsley T."/>
            <person name="Rouy Z."/>
            <person name="Schenowitz C."/>
            <person name="Sellstedt A."/>
            <person name="Tavares F."/>
            <person name="Tomkins J.P."/>
            <person name="Vallenet D."/>
            <person name="Valverde C."/>
            <person name="Wall L.G."/>
            <person name="Wang Y."/>
            <person name="Medigue C."/>
            <person name="Benson D.R."/>
        </authorList>
    </citation>
    <scope>NUCLEOTIDE SEQUENCE [LARGE SCALE GENOMIC DNA]</scope>
    <source>
        <strain evidence="3">DSM 45986 / CECT 9034 / ACN14a</strain>
    </source>
</reference>
<dbReference type="KEGG" id="fal:FRAAL3392"/>
<feature type="region of interest" description="Disordered" evidence="1">
    <location>
        <begin position="48"/>
        <end position="79"/>
    </location>
</feature>
<sequence>MSHPGGVVGTLPPGAPPAGRGPPGGLRRDARARLTRGTGAVTWQIDHPAGIGVQSGPDQAAGGAARPCGDVEKAARGRE</sequence>
<evidence type="ECO:0000256" key="1">
    <source>
        <dbReference type="SAM" id="MobiDB-lite"/>
    </source>
</evidence>
<dbReference type="EMBL" id="CT573213">
    <property type="protein sequence ID" value="CAJ62036.1"/>
    <property type="molecule type" value="Genomic_DNA"/>
</dbReference>
<feature type="region of interest" description="Disordered" evidence="1">
    <location>
        <begin position="1"/>
        <end position="29"/>
    </location>
</feature>
<dbReference type="AlphaFoldDB" id="Q0RKC2"/>
<accession>Q0RKC2</accession>
<proteinExistence type="predicted"/>
<feature type="compositionally biased region" description="Basic and acidic residues" evidence="1">
    <location>
        <begin position="69"/>
        <end position="79"/>
    </location>
</feature>